<evidence type="ECO:0000256" key="5">
    <source>
        <dbReference type="ARBA" id="ARBA00023458"/>
    </source>
</evidence>
<keyword evidence="3 6" id="KW-0067">ATP-binding</keyword>
<feature type="binding site" evidence="6">
    <location>
        <begin position="293"/>
        <end position="296"/>
    </location>
    <ligand>
        <name>ATP</name>
        <dbReference type="ChEBI" id="CHEBI:30616"/>
    </ligand>
</feature>
<dbReference type="PANTHER" id="PTHR42749">
    <property type="entry name" value="CELL SHAPE-DETERMINING PROTEIN MREB"/>
    <property type="match status" value="1"/>
</dbReference>
<name>A0A1F6BTZ8_9BACT</name>
<dbReference type="InterPro" id="IPR056546">
    <property type="entry name" value="MreB_MamK-like"/>
</dbReference>
<dbReference type="GO" id="GO:0005524">
    <property type="term" value="F:ATP binding"/>
    <property type="evidence" value="ECO:0007669"/>
    <property type="project" value="UniProtKB-KW"/>
</dbReference>
<dbReference type="GO" id="GO:0008360">
    <property type="term" value="P:regulation of cell shape"/>
    <property type="evidence" value="ECO:0007669"/>
    <property type="project" value="UniProtKB-UniRule"/>
</dbReference>
<protein>
    <recommendedName>
        <fullName evidence="6">Cell shape-determining protein MreB</fullName>
    </recommendedName>
</protein>
<evidence type="ECO:0000313" key="7">
    <source>
        <dbReference type="EMBL" id="OGG40425.1"/>
    </source>
</evidence>
<dbReference type="Proteomes" id="UP000179014">
    <property type="component" value="Unassembled WGS sequence"/>
</dbReference>
<evidence type="ECO:0000256" key="4">
    <source>
        <dbReference type="ARBA" id="ARBA00022960"/>
    </source>
</evidence>
<dbReference type="InterPro" id="IPR043129">
    <property type="entry name" value="ATPase_NBD"/>
</dbReference>
<dbReference type="STRING" id="1798474.A2118_02825"/>
<keyword evidence="2 6" id="KW-0547">Nucleotide-binding</keyword>
<comment type="caution">
    <text evidence="7">The sequence shown here is derived from an EMBL/GenBank/DDBJ whole genome shotgun (WGS) entry which is preliminary data.</text>
</comment>
<dbReference type="GO" id="GO:0005737">
    <property type="term" value="C:cytoplasm"/>
    <property type="evidence" value="ECO:0007669"/>
    <property type="project" value="UniProtKB-SubCell"/>
</dbReference>
<dbReference type="PANTHER" id="PTHR42749:SF1">
    <property type="entry name" value="CELL SHAPE-DETERMINING PROTEIN MREB"/>
    <property type="match status" value="1"/>
</dbReference>
<dbReference type="Gene3D" id="3.30.420.40">
    <property type="match status" value="2"/>
</dbReference>
<evidence type="ECO:0000256" key="3">
    <source>
        <dbReference type="ARBA" id="ARBA00022840"/>
    </source>
</evidence>
<dbReference type="PRINTS" id="PR01652">
    <property type="entry name" value="SHAPEPROTEIN"/>
</dbReference>
<dbReference type="AlphaFoldDB" id="A0A1F6BTZ8"/>
<keyword evidence="4 6" id="KW-0133">Cell shape</keyword>
<comment type="function">
    <text evidence="6">Forms membrane-associated dynamic filaments that are essential for cell shape determination. Acts by regulating cell wall synthesis and cell elongation, and thus cell shape. A feedback loop between cell geometry and MreB localization may maintain elongated cell shape by targeting cell wall growth to regions of negative cell wall curvature.</text>
</comment>
<proteinExistence type="inferred from homology"/>
<dbReference type="Pfam" id="PF06723">
    <property type="entry name" value="MreB_Mbl"/>
    <property type="match status" value="1"/>
</dbReference>
<evidence type="ECO:0000256" key="6">
    <source>
        <dbReference type="HAMAP-Rule" id="MF_02207"/>
    </source>
</evidence>
<dbReference type="InterPro" id="IPR004753">
    <property type="entry name" value="MreB"/>
</dbReference>
<evidence type="ECO:0000256" key="1">
    <source>
        <dbReference type="ARBA" id="ARBA00022490"/>
    </source>
</evidence>
<gene>
    <name evidence="6" type="primary">mreB</name>
    <name evidence="7" type="ORF">A2118_02825</name>
</gene>
<comment type="subcellular location">
    <subcellularLocation>
        <location evidence="6">Cytoplasm</location>
    </subcellularLocation>
    <text evidence="6">Membrane-associated.</text>
</comment>
<comment type="similarity">
    <text evidence="5 6">Belongs to the FtsA/MreB family.</text>
</comment>
<reference evidence="7 8" key="1">
    <citation type="journal article" date="2016" name="Nat. Commun.">
        <title>Thousands of microbial genomes shed light on interconnected biogeochemical processes in an aquifer system.</title>
        <authorList>
            <person name="Anantharaman K."/>
            <person name="Brown C.T."/>
            <person name="Hug L.A."/>
            <person name="Sharon I."/>
            <person name="Castelle C.J."/>
            <person name="Probst A.J."/>
            <person name="Thomas B.C."/>
            <person name="Singh A."/>
            <person name="Wilkins M.J."/>
            <person name="Karaoz U."/>
            <person name="Brodie E.L."/>
            <person name="Williams K.H."/>
            <person name="Hubbard S.S."/>
            <person name="Banfield J.F."/>
        </authorList>
    </citation>
    <scope>NUCLEOTIDE SEQUENCE [LARGE SCALE GENOMIC DNA]</scope>
</reference>
<dbReference type="HAMAP" id="MF_02207">
    <property type="entry name" value="MreB"/>
    <property type="match status" value="1"/>
</dbReference>
<feature type="binding site" evidence="6">
    <location>
        <begin position="165"/>
        <end position="167"/>
    </location>
    <ligand>
        <name>ATP</name>
        <dbReference type="ChEBI" id="CHEBI:30616"/>
    </ligand>
</feature>
<dbReference type="NCBIfam" id="TIGR00904">
    <property type="entry name" value="mreB"/>
    <property type="match status" value="1"/>
</dbReference>
<organism evidence="7 8">
    <name type="scientific">Candidatus Kaiserbacteria bacterium GWA2_50_9</name>
    <dbReference type="NCBI Taxonomy" id="1798474"/>
    <lineage>
        <taxon>Bacteria</taxon>
        <taxon>Candidatus Kaiseribacteriota</taxon>
    </lineage>
</organism>
<feature type="binding site" evidence="6">
    <location>
        <begin position="213"/>
        <end position="216"/>
    </location>
    <ligand>
        <name>ATP</name>
        <dbReference type="ChEBI" id="CHEBI:30616"/>
    </ligand>
</feature>
<accession>A0A1F6BTZ8</accession>
<keyword evidence="1 6" id="KW-0963">Cytoplasm</keyword>
<evidence type="ECO:0000256" key="2">
    <source>
        <dbReference type="ARBA" id="ARBA00022741"/>
    </source>
</evidence>
<dbReference type="SUPFAM" id="SSF53067">
    <property type="entry name" value="Actin-like ATPase domain"/>
    <property type="match status" value="2"/>
</dbReference>
<dbReference type="NCBIfam" id="NF010539">
    <property type="entry name" value="PRK13927.1"/>
    <property type="match status" value="1"/>
</dbReference>
<evidence type="ECO:0000313" key="8">
    <source>
        <dbReference type="Proteomes" id="UP000179014"/>
    </source>
</evidence>
<dbReference type="GO" id="GO:0000902">
    <property type="term" value="P:cell morphogenesis"/>
    <property type="evidence" value="ECO:0007669"/>
    <property type="project" value="InterPro"/>
</dbReference>
<comment type="subunit">
    <text evidence="6">Forms polymers.</text>
</comment>
<sequence>MPRFSKNALFSSDIAIDLGTANTLVYVRGKGVVINEPSVVAVNDKTHQVVAVGKEAKTMLGKTPAHIRVVRPLSHGVISDFEVTEELLTYLINKAQDGRVRLFGPRVVIGVPTSVTNVQSRAVRDAARNAGAREAIILEEPVAGAIGAKLPVFDAVGTMVLDIGGGTTDIAVIALKGVVSSKSSHIAGDRFNDNIIEFVRSEFKLGIGERTAEDVKIAIGAVMPLHEMLTRSVRGRDFATGLPREISLTDTHIREAIAPSLDALMDTMKEVIESTPPELLSDVLQHGVTVFGGGALLRGLPQILAKMLGVPVRVAPDPLTAVVRGAGIVTEDPEPYSDFFVDEEDILSEA</sequence>
<dbReference type="CDD" id="cd10225">
    <property type="entry name" value="ASKHA_NBD_MreB-like"/>
    <property type="match status" value="1"/>
</dbReference>
<feature type="binding site" evidence="6">
    <location>
        <begin position="20"/>
        <end position="22"/>
    </location>
    <ligand>
        <name>ATP</name>
        <dbReference type="ChEBI" id="CHEBI:30616"/>
    </ligand>
</feature>
<dbReference type="EMBL" id="MFKN01000032">
    <property type="protein sequence ID" value="OGG40425.1"/>
    <property type="molecule type" value="Genomic_DNA"/>
</dbReference>